<dbReference type="EMBL" id="CP045809">
    <property type="protein sequence ID" value="QHN37500.1"/>
    <property type="molecule type" value="Genomic_DNA"/>
</dbReference>
<gene>
    <name evidence="3" type="ORF">GII31_11275</name>
</gene>
<accession>A0ABX6INZ4</accession>
<keyword evidence="4" id="KW-1185">Reference proteome</keyword>
<evidence type="ECO:0000313" key="3">
    <source>
        <dbReference type="EMBL" id="QHN37500.1"/>
    </source>
</evidence>
<evidence type="ECO:0000256" key="1">
    <source>
        <dbReference type="SAM" id="MobiDB-lite"/>
    </source>
</evidence>
<dbReference type="Pfam" id="PF20381">
    <property type="entry name" value="Rv1476"/>
    <property type="match status" value="1"/>
</dbReference>
<proteinExistence type="predicted"/>
<keyword evidence="2" id="KW-0812">Transmembrane</keyword>
<dbReference type="InterPro" id="IPR046498">
    <property type="entry name" value="Rv1476-like"/>
</dbReference>
<evidence type="ECO:0008006" key="5">
    <source>
        <dbReference type="Google" id="ProtNLM"/>
    </source>
</evidence>
<dbReference type="Proteomes" id="UP001059836">
    <property type="component" value="Chromosome"/>
</dbReference>
<keyword evidence="2" id="KW-1133">Transmembrane helix</keyword>
<name>A0ABX6INZ4_9ACTN</name>
<reference evidence="3" key="1">
    <citation type="journal article" date="2021" name="Nat. Microbiol.">
        <title>Cocultivation of an ultrasmall environmental parasitic bacterium with lytic ability against bacteria associated with wastewater foams.</title>
        <authorList>
            <person name="Batinovic S."/>
            <person name="Rose J.J.A."/>
            <person name="Ratcliffe J."/>
            <person name="Seviour R.J."/>
            <person name="Petrovski S."/>
        </authorList>
    </citation>
    <scope>NUCLEOTIDE SEQUENCE</scope>
    <source>
        <strain evidence="3">CON9</strain>
    </source>
</reference>
<organism evidence="3 4">
    <name type="scientific">Gordonia pseudamarae</name>
    <dbReference type="NCBI Taxonomy" id="2831662"/>
    <lineage>
        <taxon>Bacteria</taxon>
        <taxon>Bacillati</taxon>
        <taxon>Actinomycetota</taxon>
        <taxon>Actinomycetes</taxon>
        <taxon>Mycobacteriales</taxon>
        <taxon>Gordoniaceae</taxon>
        <taxon>Gordonia</taxon>
    </lineage>
</organism>
<evidence type="ECO:0000313" key="4">
    <source>
        <dbReference type="Proteomes" id="UP001059836"/>
    </source>
</evidence>
<keyword evidence="2" id="KW-0472">Membrane</keyword>
<feature type="transmembrane region" description="Helical" evidence="2">
    <location>
        <begin position="117"/>
        <end position="140"/>
    </location>
</feature>
<evidence type="ECO:0000256" key="2">
    <source>
        <dbReference type="SAM" id="Phobius"/>
    </source>
</evidence>
<feature type="region of interest" description="Disordered" evidence="1">
    <location>
        <begin position="146"/>
        <end position="183"/>
    </location>
</feature>
<protein>
    <recommendedName>
        <fullName evidence="5">TPM domain-containing protein</fullName>
    </recommendedName>
</protein>
<sequence length="183" mass="19093">MKLGPLRKDLADDNVSAPAEQVPALREVVEQAKKDGYDVHFVVLTERQPVFTNYRDIATALQQETSGTVIVIGPNAGGSASNEFSRVTLEQATDNLKFTDQTQAAKQMYEKMTEPSINWTVVTLILVLIVVIGGAAARVLGRRRGGAQADAAGPGEQDAQAAPEGAAPGAGPAGGSSSSALPH</sequence>